<sequence>MSERDTTVDVLRGLGIIAVVAGHAWSGTGWAPFSPYSFHMPLFFFLSGLFFREEKMEAPVAFVLRNARTLLLPTTIFFLVYALVCQVIRAAGFVRLWQPFLISNVLFNQFGSAAAYGFTSPYWFIPCLFFVRVYFALVHARVNAPLARMARGREAVLQIAWVLLYLAGAGCAIYFAQRMYAEGPVTYREIGLLRVMFAAFFYYVGYLAAHWKATRFLPNVLVLVALYVIQQQLWVTGKTLDFWMQIMQFEHPVLPIVTSVTGIAFMYGVAGIIANNPTSRKILAFIGVNALPIVFHQLFAFFLVNAALCGLGIIKPADVTGGAFQWHTEHMWYVYVLAGIVVPLAIDRYLVKPLGLLFKSAWRRPAAET</sequence>
<feature type="transmembrane region" description="Helical" evidence="1">
    <location>
        <begin position="191"/>
        <end position="209"/>
    </location>
</feature>
<feature type="transmembrane region" description="Helical" evidence="1">
    <location>
        <begin position="253"/>
        <end position="274"/>
    </location>
</feature>
<name>A0ABW9AX46_9BURK</name>
<evidence type="ECO:0000259" key="2">
    <source>
        <dbReference type="Pfam" id="PF01757"/>
    </source>
</evidence>
<feature type="transmembrane region" description="Helical" evidence="1">
    <location>
        <begin position="155"/>
        <end position="176"/>
    </location>
</feature>
<dbReference type="PANTHER" id="PTHR37312:SF1">
    <property type="entry name" value="MEMBRANE-BOUND ACYLTRANSFERASE YKRP-RELATED"/>
    <property type="match status" value="1"/>
</dbReference>
<keyword evidence="3" id="KW-0012">Acyltransferase</keyword>
<gene>
    <name evidence="3" type="ORF">PQR57_26380</name>
</gene>
<feature type="transmembrane region" description="Helical" evidence="1">
    <location>
        <begin position="33"/>
        <end position="51"/>
    </location>
</feature>
<feature type="transmembrane region" description="Helical" evidence="1">
    <location>
        <begin position="286"/>
        <end position="313"/>
    </location>
</feature>
<organism evidence="3 4">
    <name type="scientific">Paraburkholderia dipogonis</name>
    <dbReference type="NCBI Taxonomy" id="1211383"/>
    <lineage>
        <taxon>Bacteria</taxon>
        <taxon>Pseudomonadati</taxon>
        <taxon>Pseudomonadota</taxon>
        <taxon>Betaproteobacteria</taxon>
        <taxon>Burkholderiales</taxon>
        <taxon>Burkholderiaceae</taxon>
        <taxon>Paraburkholderia</taxon>
    </lineage>
</organism>
<keyword evidence="4" id="KW-1185">Reference proteome</keyword>
<dbReference type="RefSeq" id="WP_408179382.1">
    <property type="nucleotide sequence ID" value="NZ_JAQQEZ010000021.1"/>
</dbReference>
<dbReference type="Proteomes" id="UP001629230">
    <property type="component" value="Unassembled WGS sequence"/>
</dbReference>
<dbReference type="EMBL" id="JAQQEZ010000021">
    <property type="protein sequence ID" value="MFM0004541.1"/>
    <property type="molecule type" value="Genomic_DNA"/>
</dbReference>
<keyword evidence="1" id="KW-0472">Membrane</keyword>
<evidence type="ECO:0000256" key="1">
    <source>
        <dbReference type="SAM" id="Phobius"/>
    </source>
</evidence>
<dbReference type="InterPro" id="IPR002656">
    <property type="entry name" value="Acyl_transf_3_dom"/>
</dbReference>
<feature type="transmembrane region" description="Helical" evidence="1">
    <location>
        <begin position="216"/>
        <end position="233"/>
    </location>
</feature>
<evidence type="ECO:0000313" key="3">
    <source>
        <dbReference type="EMBL" id="MFM0004541.1"/>
    </source>
</evidence>
<feature type="transmembrane region" description="Helical" evidence="1">
    <location>
        <begin position="333"/>
        <end position="351"/>
    </location>
</feature>
<evidence type="ECO:0000313" key="4">
    <source>
        <dbReference type="Proteomes" id="UP001629230"/>
    </source>
</evidence>
<reference evidence="3 4" key="1">
    <citation type="journal article" date="2024" name="Chem. Sci.">
        <title>Discovery of megapolipeptins by genome mining of a Burkholderiales bacteria collection.</title>
        <authorList>
            <person name="Paulo B.S."/>
            <person name="Recchia M.J.J."/>
            <person name="Lee S."/>
            <person name="Fergusson C.H."/>
            <person name="Romanowski S.B."/>
            <person name="Hernandez A."/>
            <person name="Krull N."/>
            <person name="Liu D.Y."/>
            <person name="Cavanagh H."/>
            <person name="Bos A."/>
            <person name="Gray C.A."/>
            <person name="Murphy B.T."/>
            <person name="Linington R.G."/>
            <person name="Eustaquio A.S."/>
        </authorList>
    </citation>
    <scope>NUCLEOTIDE SEQUENCE [LARGE SCALE GENOMIC DNA]</scope>
    <source>
        <strain evidence="3 4">RL17-350-BIC-A</strain>
    </source>
</reference>
<protein>
    <submittedName>
        <fullName evidence="3">Acyltransferase family protein</fullName>
    </submittedName>
</protein>
<accession>A0ABW9AX46</accession>
<dbReference type="Pfam" id="PF01757">
    <property type="entry name" value="Acyl_transf_3"/>
    <property type="match status" value="1"/>
</dbReference>
<dbReference type="PANTHER" id="PTHR37312">
    <property type="entry name" value="MEMBRANE-BOUND ACYLTRANSFERASE YKRP-RELATED"/>
    <property type="match status" value="1"/>
</dbReference>
<keyword evidence="1" id="KW-0812">Transmembrane</keyword>
<dbReference type="InterPro" id="IPR052734">
    <property type="entry name" value="Nod_factor_acetyltransferase"/>
</dbReference>
<feature type="domain" description="Acyltransferase 3" evidence="2">
    <location>
        <begin position="8"/>
        <end position="341"/>
    </location>
</feature>
<dbReference type="GO" id="GO:0016746">
    <property type="term" value="F:acyltransferase activity"/>
    <property type="evidence" value="ECO:0007669"/>
    <property type="project" value="UniProtKB-KW"/>
</dbReference>
<keyword evidence="3" id="KW-0808">Transferase</keyword>
<proteinExistence type="predicted"/>
<comment type="caution">
    <text evidence="3">The sequence shown here is derived from an EMBL/GenBank/DDBJ whole genome shotgun (WGS) entry which is preliminary data.</text>
</comment>
<feature type="transmembrane region" description="Helical" evidence="1">
    <location>
        <begin position="114"/>
        <end position="135"/>
    </location>
</feature>
<feature type="transmembrane region" description="Helical" evidence="1">
    <location>
        <begin position="71"/>
        <end position="94"/>
    </location>
</feature>
<keyword evidence="1" id="KW-1133">Transmembrane helix</keyword>